<dbReference type="EMBL" id="NBIV01000395">
    <property type="protein sequence ID" value="PXF39944.1"/>
    <property type="molecule type" value="Genomic_DNA"/>
</dbReference>
<feature type="region of interest" description="Disordered" evidence="1">
    <location>
        <begin position="501"/>
        <end position="520"/>
    </location>
</feature>
<reference evidence="2 3" key="1">
    <citation type="journal article" date="2018" name="Mol. Biol. Evol.">
        <title>Analysis of the draft genome of the red seaweed Gracilariopsis chorda provides insights into genome size evolution in Rhodophyta.</title>
        <authorList>
            <person name="Lee J."/>
            <person name="Yang E.C."/>
            <person name="Graf L."/>
            <person name="Yang J.H."/>
            <person name="Qiu H."/>
            <person name="Zel Zion U."/>
            <person name="Chan C.X."/>
            <person name="Stephens T.G."/>
            <person name="Weber A.P.M."/>
            <person name="Boo G.H."/>
            <person name="Boo S.M."/>
            <person name="Kim K.M."/>
            <person name="Shin Y."/>
            <person name="Jung M."/>
            <person name="Lee S.J."/>
            <person name="Yim H.S."/>
            <person name="Lee J.H."/>
            <person name="Bhattacharya D."/>
            <person name="Yoon H.S."/>
        </authorList>
    </citation>
    <scope>NUCLEOTIDE SEQUENCE [LARGE SCALE GENOMIC DNA]</scope>
    <source>
        <strain evidence="2 3">SKKU-2015</strain>
        <tissue evidence="2">Whole body</tissue>
    </source>
</reference>
<evidence type="ECO:0000256" key="1">
    <source>
        <dbReference type="SAM" id="MobiDB-lite"/>
    </source>
</evidence>
<feature type="region of interest" description="Disordered" evidence="1">
    <location>
        <begin position="456"/>
        <end position="485"/>
    </location>
</feature>
<dbReference type="InterPro" id="IPR011990">
    <property type="entry name" value="TPR-like_helical_dom_sf"/>
</dbReference>
<dbReference type="AlphaFoldDB" id="A0A2V3ICY7"/>
<dbReference type="GO" id="GO:0034044">
    <property type="term" value="C:exomer complex"/>
    <property type="evidence" value="ECO:0007669"/>
    <property type="project" value="UniProtKB-ARBA"/>
</dbReference>
<dbReference type="GO" id="GO:0006893">
    <property type="term" value="P:Golgi to plasma membrane transport"/>
    <property type="evidence" value="ECO:0007669"/>
    <property type="project" value="TreeGrafter"/>
</dbReference>
<comment type="caution">
    <text evidence="2">The sequence shown here is derived from an EMBL/GenBank/DDBJ whole genome shotgun (WGS) entry which is preliminary data.</text>
</comment>
<dbReference type="Proteomes" id="UP000247409">
    <property type="component" value="Unassembled WGS sequence"/>
</dbReference>
<keyword evidence="3" id="KW-1185">Reference proteome</keyword>
<dbReference type="PANTHER" id="PTHR31975:SF1">
    <property type="entry name" value="BUD SITE SELECTION PROTEIN 7-RELATED"/>
    <property type="match status" value="1"/>
</dbReference>
<name>A0A2V3ICY7_9FLOR</name>
<feature type="compositionally biased region" description="Basic and acidic residues" evidence="1">
    <location>
        <begin position="584"/>
        <end position="597"/>
    </location>
</feature>
<feature type="region of interest" description="Disordered" evidence="1">
    <location>
        <begin position="565"/>
        <end position="597"/>
    </location>
</feature>
<evidence type="ECO:0000313" key="3">
    <source>
        <dbReference type="Proteomes" id="UP000247409"/>
    </source>
</evidence>
<evidence type="ECO:0000313" key="2">
    <source>
        <dbReference type="EMBL" id="PXF39944.1"/>
    </source>
</evidence>
<dbReference type="Gene3D" id="1.25.40.10">
    <property type="entry name" value="Tetratricopeptide repeat domain"/>
    <property type="match status" value="2"/>
</dbReference>
<dbReference type="OrthoDB" id="434695at2759"/>
<protein>
    <submittedName>
        <fullName evidence="2">Uncharacterized protein</fullName>
    </submittedName>
</protein>
<dbReference type="InterPro" id="IPR015374">
    <property type="entry name" value="ChAPs"/>
</dbReference>
<organism evidence="2 3">
    <name type="scientific">Gracilariopsis chorda</name>
    <dbReference type="NCBI Taxonomy" id="448386"/>
    <lineage>
        <taxon>Eukaryota</taxon>
        <taxon>Rhodophyta</taxon>
        <taxon>Florideophyceae</taxon>
        <taxon>Rhodymeniophycidae</taxon>
        <taxon>Gracilariales</taxon>
        <taxon>Gracilariaceae</taxon>
        <taxon>Gracilariopsis</taxon>
    </lineage>
</organism>
<accession>A0A2V3ICY7</accession>
<dbReference type="SUPFAM" id="SSF48452">
    <property type="entry name" value="TPR-like"/>
    <property type="match status" value="1"/>
</dbReference>
<dbReference type="SMART" id="SM00028">
    <property type="entry name" value="TPR"/>
    <property type="match status" value="2"/>
</dbReference>
<feature type="compositionally biased region" description="Low complexity" evidence="1">
    <location>
        <begin position="565"/>
        <end position="578"/>
    </location>
</feature>
<proteinExistence type="predicted"/>
<sequence>MPSASRAESLVGIQEVTDKPLQGSSDSLSDALQARTSFISKFPPLGPPDMVYLKKRYVPVVGADKIYGYYHFVRGAQPANVASVSAYIVDVVRNAGLDPLPWVSTGGWQIASATFVAYNIISKLDIKVHVNFPGSTSAFAVDTSGNDVPLTDTLWHELLVSSVVRNMSSHGEYPLYPCLRVVSSPALGVDSLFYEAASASCARWALSGHDASERPAPSPARSAIATAIRDHFLHSALYETAIHFFSNPKLHATDPDLEVYAAAAARMKGDLDAADQVIHRIIATNQQSQLAWMEKAHILRAKGDLQKALDAAKTASQVDDSQLEVCIQLADLFVDAKKYTNAFESLNGADVPTPPLDPFLRHLIPNRRNLTKPNDGSLRGTDVVRVLADRIREEKQLSNEKTDESLYELPAKLMTSTEKRCYSVLVKILNDLSWDQMLAVRGECFVMERDLEDGNGKLSISDVDDESDKSSIPEEGNGNHPSDTADAAEQLAQGVTSISLKDDDVHEDGHHDENGDAESLEARRKSLEKTGKKVCKPWLDYLVTNMYHDLKAMALWNAEEQQHSTESYFPTSSSSAEANGDAAASRDVEAQESEHTFQRTADEIVRDTKRPHVDWMRRGELALRLGKPEEAKVAFWACLKLAEKEKTVCATSLCRLLEMASDEGDVKTTIRCVDMLWSYLDSRISHKHSSEPSPAVPILQKSVFKLIAKRGLRVVRDVASSNMDINRKRLEGLLLDSVALRVDGFLR</sequence>
<dbReference type="STRING" id="448386.A0A2V3ICY7"/>
<dbReference type="Pfam" id="PF09295">
    <property type="entry name" value="ChAPs"/>
    <property type="match status" value="1"/>
</dbReference>
<gene>
    <name evidence="2" type="ORF">BWQ96_10345</name>
</gene>
<dbReference type="InterPro" id="IPR019734">
    <property type="entry name" value="TPR_rpt"/>
</dbReference>
<dbReference type="PANTHER" id="PTHR31975">
    <property type="entry name" value="BUD SITE SELECTION PROTEIN 7-RELATED"/>
    <property type="match status" value="1"/>
</dbReference>